<reference evidence="1 2" key="1">
    <citation type="submission" date="2018-11" db="EMBL/GenBank/DDBJ databases">
        <title>Complete genome sequence of Leptospira kmetyi isolate LS 001/16 from soil sample associated with a leptospirosis patient in Kelantan.</title>
        <authorList>
            <person name="Muhammad Yusoff F."/>
            <person name="Muhammad Yusoff S."/>
            <person name="Ahmad M.N."/>
            <person name="Yusof N.Y."/>
            <person name="Aziah I."/>
        </authorList>
    </citation>
    <scope>NUCLEOTIDE SEQUENCE [LARGE SCALE GENOMIC DNA]</scope>
    <source>
        <strain evidence="1 2">LS 001/16</strain>
    </source>
</reference>
<dbReference type="Proteomes" id="UP000276407">
    <property type="component" value="Chromosome 1"/>
</dbReference>
<proteinExistence type="predicted"/>
<evidence type="ECO:0000313" key="1">
    <source>
        <dbReference type="EMBL" id="AYV54763.1"/>
    </source>
</evidence>
<organism evidence="1 2">
    <name type="scientific">Leptospira kmetyi</name>
    <dbReference type="NCBI Taxonomy" id="408139"/>
    <lineage>
        <taxon>Bacteria</taxon>
        <taxon>Pseudomonadati</taxon>
        <taxon>Spirochaetota</taxon>
        <taxon>Spirochaetia</taxon>
        <taxon>Leptospirales</taxon>
        <taxon>Leptospiraceae</taxon>
        <taxon>Leptospira</taxon>
    </lineage>
</organism>
<gene>
    <name evidence="1" type="ORF">EFP84_04005</name>
</gene>
<name>A0AAD0URB7_9LEPT</name>
<dbReference type="KEGG" id="lkm:EFP84_04005"/>
<sequence length="72" mass="8745">MIPIDRSESKFCFFKKVICVVRIRFFSESYILYLHQMSLRRRDFRSHFACFFVRMRSSNLILKGSIRLKTTS</sequence>
<dbReference type="AlphaFoldDB" id="A0AAD0URB7"/>
<protein>
    <submittedName>
        <fullName evidence="1">Uncharacterized protein</fullName>
    </submittedName>
</protein>
<dbReference type="EMBL" id="CP033614">
    <property type="protein sequence ID" value="AYV54763.1"/>
    <property type="molecule type" value="Genomic_DNA"/>
</dbReference>
<evidence type="ECO:0000313" key="2">
    <source>
        <dbReference type="Proteomes" id="UP000276407"/>
    </source>
</evidence>
<accession>A0AAD0URB7</accession>